<evidence type="ECO:0000256" key="2">
    <source>
        <dbReference type="ARBA" id="ARBA00022692"/>
    </source>
</evidence>
<feature type="transmembrane region" description="Helical" evidence="5">
    <location>
        <begin position="378"/>
        <end position="398"/>
    </location>
</feature>
<feature type="transmembrane region" description="Helical" evidence="5">
    <location>
        <begin position="51"/>
        <end position="72"/>
    </location>
</feature>
<feature type="transmembrane region" description="Helical" evidence="5">
    <location>
        <begin position="155"/>
        <end position="173"/>
    </location>
</feature>
<feature type="transmembrane region" description="Helical" evidence="5">
    <location>
        <begin position="20"/>
        <end position="39"/>
    </location>
</feature>
<organism evidence="6 7">
    <name type="scientific">Actinomadura decatromicini</name>
    <dbReference type="NCBI Taxonomy" id="2604572"/>
    <lineage>
        <taxon>Bacteria</taxon>
        <taxon>Bacillati</taxon>
        <taxon>Actinomycetota</taxon>
        <taxon>Actinomycetes</taxon>
        <taxon>Streptosporangiales</taxon>
        <taxon>Thermomonosporaceae</taxon>
        <taxon>Actinomadura</taxon>
    </lineage>
</organism>
<dbReference type="PANTHER" id="PTHR11706:SF2">
    <property type="entry name" value="TRANSPORTER PROTEIN"/>
    <property type="match status" value="1"/>
</dbReference>
<protein>
    <submittedName>
        <fullName evidence="6">Divalent metal cation transporter</fullName>
    </submittedName>
</protein>
<dbReference type="GO" id="GO:0034755">
    <property type="term" value="P:iron ion transmembrane transport"/>
    <property type="evidence" value="ECO:0007669"/>
    <property type="project" value="TreeGrafter"/>
</dbReference>
<dbReference type="Proteomes" id="UP000323505">
    <property type="component" value="Unassembled WGS sequence"/>
</dbReference>
<feature type="transmembrane region" description="Helical" evidence="5">
    <location>
        <begin position="345"/>
        <end position="366"/>
    </location>
</feature>
<reference evidence="6 7" key="1">
    <citation type="submission" date="2019-08" db="EMBL/GenBank/DDBJ databases">
        <title>Actinomadura sp. nov. CYP1-5 isolated from mountain soil.</title>
        <authorList>
            <person name="Songsumanus A."/>
            <person name="Kuncharoen N."/>
            <person name="Kudo T."/>
            <person name="Yuki M."/>
            <person name="Igarashi Y."/>
            <person name="Tanasupawat S."/>
        </authorList>
    </citation>
    <scope>NUCLEOTIDE SEQUENCE [LARGE SCALE GENOMIC DNA]</scope>
    <source>
        <strain evidence="6 7">CYP1-5</strain>
    </source>
</reference>
<dbReference type="EMBL" id="VSRQ01000006">
    <property type="protein sequence ID" value="TYK46060.1"/>
    <property type="molecule type" value="Genomic_DNA"/>
</dbReference>
<gene>
    <name evidence="6" type="ORF">FXF68_28055</name>
</gene>
<dbReference type="GO" id="GO:0005886">
    <property type="term" value="C:plasma membrane"/>
    <property type="evidence" value="ECO:0007669"/>
    <property type="project" value="TreeGrafter"/>
</dbReference>
<feature type="transmembrane region" description="Helical" evidence="5">
    <location>
        <begin position="193"/>
        <end position="213"/>
    </location>
</feature>
<evidence type="ECO:0000313" key="6">
    <source>
        <dbReference type="EMBL" id="TYK46060.1"/>
    </source>
</evidence>
<keyword evidence="4 5" id="KW-0472">Membrane</keyword>
<feature type="transmembrane region" description="Helical" evidence="5">
    <location>
        <begin position="123"/>
        <end position="143"/>
    </location>
</feature>
<comment type="caution">
    <text evidence="6">The sequence shown here is derived from an EMBL/GenBank/DDBJ whole genome shotgun (WGS) entry which is preliminary data.</text>
</comment>
<feature type="transmembrane region" description="Helical" evidence="5">
    <location>
        <begin position="234"/>
        <end position="263"/>
    </location>
</feature>
<evidence type="ECO:0000256" key="1">
    <source>
        <dbReference type="ARBA" id="ARBA00004141"/>
    </source>
</evidence>
<proteinExistence type="predicted"/>
<name>A0A5D3FE44_9ACTN</name>
<dbReference type="AlphaFoldDB" id="A0A5D3FE44"/>
<keyword evidence="3 5" id="KW-1133">Transmembrane helix</keyword>
<dbReference type="Pfam" id="PF01566">
    <property type="entry name" value="Nramp"/>
    <property type="match status" value="1"/>
</dbReference>
<comment type="subcellular location">
    <subcellularLocation>
        <location evidence="1">Membrane</location>
        <topology evidence="1">Multi-pass membrane protein</topology>
    </subcellularLocation>
</comment>
<feature type="transmembrane region" description="Helical" evidence="5">
    <location>
        <begin position="93"/>
        <end position="111"/>
    </location>
</feature>
<sequence>MTDRTTLEKPPSPPARSRRAALAGAMFLMATSAIGPGFITQTTVFTARLGAAFAFAILVSVLVDIAIQLNVWRVVGVSGMRAQELGNRVLPGAGYGLAALDVFGGLVFNIGNVAGTALGLNALLGLDVKLGGALSALVAIAVFLSRRAGVAMDRIVIVLGAAMILLTLYVAFVSEPPLGDALRQSVAPETVDFLVITTLIGGTVGGYITYAGAHRMIESGLTGAGNVKEINRSAVTGILVTGLMRVLLFLAVLGVVAGGVTLAKENPPSSAFQHAAGGAGLRLFGVIMWAAAITSVIGASYTSVSFLVSFSTFVERHRNRLVVAFIAVSAAIYLVLGTAPAKLLVLAGALNGMILPFGLGVLLWAAGRRRDLLGGYRYPVWLLALGVAAWLLSLYLGWNALSDLDDLWK</sequence>
<feature type="transmembrane region" description="Helical" evidence="5">
    <location>
        <begin position="321"/>
        <end position="339"/>
    </location>
</feature>
<evidence type="ECO:0000256" key="5">
    <source>
        <dbReference type="SAM" id="Phobius"/>
    </source>
</evidence>
<evidence type="ECO:0000313" key="7">
    <source>
        <dbReference type="Proteomes" id="UP000323505"/>
    </source>
</evidence>
<evidence type="ECO:0000256" key="4">
    <source>
        <dbReference type="ARBA" id="ARBA00023136"/>
    </source>
</evidence>
<keyword evidence="2 5" id="KW-0812">Transmembrane</keyword>
<dbReference type="RefSeq" id="WP_148764313.1">
    <property type="nucleotide sequence ID" value="NZ_VSRQ01000006.1"/>
</dbReference>
<dbReference type="GO" id="GO:0015086">
    <property type="term" value="F:cadmium ion transmembrane transporter activity"/>
    <property type="evidence" value="ECO:0007669"/>
    <property type="project" value="TreeGrafter"/>
</dbReference>
<evidence type="ECO:0000256" key="3">
    <source>
        <dbReference type="ARBA" id="ARBA00022989"/>
    </source>
</evidence>
<dbReference type="GO" id="GO:0005384">
    <property type="term" value="F:manganese ion transmembrane transporter activity"/>
    <property type="evidence" value="ECO:0007669"/>
    <property type="project" value="TreeGrafter"/>
</dbReference>
<dbReference type="PANTHER" id="PTHR11706">
    <property type="entry name" value="SOLUTE CARRIER PROTEIN FAMILY 11 MEMBER"/>
    <property type="match status" value="1"/>
</dbReference>
<dbReference type="InterPro" id="IPR001046">
    <property type="entry name" value="NRAMP_fam"/>
</dbReference>
<feature type="transmembrane region" description="Helical" evidence="5">
    <location>
        <begin position="283"/>
        <end position="309"/>
    </location>
</feature>
<keyword evidence="7" id="KW-1185">Reference proteome</keyword>
<accession>A0A5D3FE44</accession>